<dbReference type="OMA" id="MWLSMVS"/>
<reference evidence="2" key="2">
    <citation type="submission" date="2018-10" db="UniProtKB">
        <authorList>
            <consortium name="EnsemblPlants"/>
        </authorList>
    </citation>
    <scope>IDENTIFICATION</scope>
</reference>
<sequence length="109" mass="12122">MWLSMVSMVLAFYAALAAITSTKVVRSIAYNAIRNALFALLAMVSHLVSPRVSSRTLSKYLWQCGSRGRRSVVEQQYPLVGAFVRNLILFRVANYVAVLVDVTTVLALR</sequence>
<evidence type="ECO:0000313" key="2">
    <source>
        <dbReference type="EnsemblPlants" id="TraesCS7D02G043900.1.cds1"/>
    </source>
</evidence>
<dbReference type="Gramene" id="TraesCS7D02G043900.1">
    <property type="protein sequence ID" value="TraesCS7D02G043900.1.cds1"/>
    <property type="gene ID" value="TraesCS7D02G043900"/>
</dbReference>
<keyword evidence="1" id="KW-0732">Signal</keyword>
<dbReference type="Gramene" id="TraesNOR7D03G04333010.1">
    <property type="protein sequence ID" value="TraesNOR7D03G04333010.1.CDS1"/>
    <property type="gene ID" value="TraesNOR7D03G04333010"/>
</dbReference>
<proteinExistence type="predicted"/>
<accession>A0A3B6TC28</accession>
<dbReference type="AlphaFoldDB" id="A0A3B6TC28"/>
<dbReference type="Gramene" id="TraesLAC7D03G04231200.1">
    <property type="protein sequence ID" value="TraesLAC7D03G04231200.1.CDS1"/>
    <property type="gene ID" value="TraesLAC7D03G04231200"/>
</dbReference>
<dbReference type="Gramene" id="TraesCS7D03G0100000.1">
    <property type="protein sequence ID" value="TraesCS7D03G0100000.1.CDS1"/>
    <property type="gene ID" value="TraesCS7D03G0100000"/>
</dbReference>
<name>A0A3B6TC28_WHEAT</name>
<feature type="chain" id="PRO_5043181080" evidence="1">
    <location>
        <begin position="18"/>
        <end position="109"/>
    </location>
</feature>
<dbReference type="Gramene" id="TraesWEE_scaffold_046719_01G000100.1">
    <property type="protein sequence ID" value="TraesWEE_scaffold_046719_01G000100.1"/>
    <property type="gene ID" value="TraesWEE_scaffold_046719_01G000100"/>
</dbReference>
<dbReference type="Gramene" id="TraesSTA7D03G04278020.1">
    <property type="protein sequence ID" value="TraesSTA7D03G04278020.1.CDS1"/>
    <property type="gene ID" value="TraesSTA7D03G04278020"/>
</dbReference>
<keyword evidence="3" id="KW-1185">Reference proteome</keyword>
<dbReference type="Gramene" id="TraesJAG7D03G04267640.1">
    <property type="protein sequence ID" value="TraesJAG7D03G04267640.1.CDS1"/>
    <property type="gene ID" value="TraesJAG7D03G04267640"/>
</dbReference>
<dbReference type="Gramene" id="TraesCAD_scaffold_009536_01G000700.1">
    <property type="protein sequence ID" value="TraesCAD_scaffold_009536_01G000700.1"/>
    <property type="gene ID" value="TraesCAD_scaffold_009536_01G000700"/>
</dbReference>
<dbReference type="Proteomes" id="UP000019116">
    <property type="component" value="Chromosome 7D"/>
</dbReference>
<dbReference type="Gramene" id="TraesRN7D0100101000.1">
    <property type="protein sequence ID" value="TraesRN7D0100101000.1"/>
    <property type="gene ID" value="TraesRN7D0100101000"/>
</dbReference>
<feature type="signal peptide" evidence="1">
    <location>
        <begin position="1"/>
        <end position="17"/>
    </location>
</feature>
<dbReference type="Gramene" id="TraesROB_scaffold_002649_01G000800.1">
    <property type="protein sequence ID" value="TraesROB_scaffold_002649_01G000800.1"/>
    <property type="gene ID" value="TraesROB_scaffold_002649_01G000800"/>
</dbReference>
<dbReference type="Gramene" id="TraesJUL7D03G04327780.1">
    <property type="protein sequence ID" value="TraesJUL7D03G04327780.1.CDS1"/>
    <property type="gene ID" value="TraesJUL7D03G04327780"/>
</dbReference>
<organism evidence="2">
    <name type="scientific">Triticum aestivum</name>
    <name type="common">Wheat</name>
    <dbReference type="NCBI Taxonomy" id="4565"/>
    <lineage>
        <taxon>Eukaryota</taxon>
        <taxon>Viridiplantae</taxon>
        <taxon>Streptophyta</taxon>
        <taxon>Embryophyta</taxon>
        <taxon>Tracheophyta</taxon>
        <taxon>Spermatophyta</taxon>
        <taxon>Magnoliopsida</taxon>
        <taxon>Liliopsida</taxon>
        <taxon>Poales</taxon>
        <taxon>Poaceae</taxon>
        <taxon>BOP clade</taxon>
        <taxon>Pooideae</taxon>
        <taxon>Triticodae</taxon>
        <taxon>Triticeae</taxon>
        <taxon>Triticinae</taxon>
        <taxon>Triticum</taxon>
    </lineage>
</organism>
<reference evidence="2" key="1">
    <citation type="submission" date="2018-08" db="EMBL/GenBank/DDBJ databases">
        <authorList>
            <person name="Rossello M."/>
        </authorList>
    </citation>
    <scope>NUCLEOTIDE SEQUENCE [LARGE SCALE GENOMIC DNA]</scope>
    <source>
        <strain evidence="2">cv. Chinese Spring</strain>
    </source>
</reference>
<dbReference type="STRING" id="4565.A0A3B6TC28"/>
<dbReference type="Gramene" id="TraesARI7D03G04361980.1">
    <property type="protein sequence ID" value="TraesARI7D03G04361980.1.CDS1"/>
    <property type="gene ID" value="TraesARI7D03G04361980"/>
</dbReference>
<dbReference type="Gramene" id="TraesSYM7D03G04338890.1">
    <property type="protein sequence ID" value="TraesSYM7D03G04338890.1.CDS1"/>
    <property type="gene ID" value="TraesSYM7D03G04338890"/>
</dbReference>
<dbReference type="EnsemblPlants" id="TraesCS7D02G043900.1">
    <property type="protein sequence ID" value="TraesCS7D02G043900.1.cds1"/>
    <property type="gene ID" value="TraesCS7D02G043900"/>
</dbReference>
<evidence type="ECO:0000313" key="3">
    <source>
        <dbReference type="Proteomes" id="UP000019116"/>
    </source>
</evidence>
<evidence type="ECO:0000256" key="1">
    <source>
        <dbReference type="SAM" id="SignalP"/>
    </source>
</evidence>
<protein>
    <submittedName>
        <fullName evidence="2">Uncharacterized protein</fullName>
    </submittedName>
</protein>